<comment type="caution">
    <text evidence="4">The sequence shown here is derived from an EMBL/GenBank/DDBJ whole genome shotgun (WGS) entry which is preliminary data.</text>
</comment>
<evidence type="ECO:0000259" key="3">
    <source>
        <dbReference type="Pfam" id="PF08450"/>
    </source>
</evidence>
<protein>
    <submittedName>
        <fullName evidence="4">Twin-arginine translocation signal domain-containing protein</fullName>
    </submittedName>
</protein>
<proteinExistence type="inferred from homology"/>
<dbReference type="InterPro" id="IPR019546">
    <property type="entry name" value="TAT_signal_bac_arc"/>
</dbReference>
<dbReference type="SUPFAM" id="SSF63829">
    <property type="entry name" value="Calcium-dependent phosphotriesterase"/>
    <property type="match status" value="1"/>
</dbReference>
<dbReference type="PANTHER" id="PTHR47572">
    <property type="entry name" value="LIPOPROTEIN-RELATED"/>
    <property type="match status" value="1"/>
</dbReference>
<dbReference type="OrthoDB" id="2633250at2"/>
<gene>
    <name evidence="4" type="ORF">F8C90_10080</name>
</gene>
<dbReference type="EMBL" id="WAJR01000037">
    <property type="protein sequence ID" value="KAB1636031.1"/>
    <property type="molecule type" value="Genomic_DNA"/>
</dbReference>
<keyword evidence="2" id="KW-0378">Hydrolase</keyword>
<evidence type="ECO:0000256" key="2">
    <source>
        <dbReference type="ARBA" id="ARBA00022801"/>
    </source>
</evidence>
<dbReference type="InterPro" id="IPR013658">
    <property type="entry name" value="SGL"/>
</dbReference>
<dbReference type="Pfam" id="PF08450">
    <property type="entry name" value="SGL"/>
    <property type="match status" value="1"/>
</dbReference>
<dbReference type="PROSITE" id="PS51318">
    <property type="entry name" value="TAT"/>
    <property type="match status" value="1"/>
</dbReference>
<dbReference type="InterPro" id="IPR006311">
    <property type="entry name" value="TAT_signal"/>
</dbReference>
<reference evidence="4 5" key="1">
    <citation type="submission" date="2019-09" db="EMBL/GenBank/DDBJ databases">
        <title>Whole genome shotgun sequencing (WGS) of Ellagibacter isourolithinifaciens DSM 104140(T) and Adlercreutzia muris DSM 29508(T).</title>
        <authorList>
            <person name="Stoll D.A."/>
            <person name="Danylec N."/>
            <person name="Huch M."/>
        </authorList>
    </citation>
    <scope>NUCLEOTIDE SEQUENCE [LARGE SCALE GENOMIC DNA]</scope>
    <source>
        <strain evidence="4 5">DSM 104140</strain>
    </source>
</reference>
<keyword evidence="5" id="KW-1185">Reference proteome</keyword>
<dbReference type="PANTHER" id="PTHR47572:SF4">
    <property type="entry name" value="LACTONASE DRP35"/>
    <property type="match status" value="1"/>
</dbReference>
<dbReference type="InterPro" id="IPR051262">
    <property type="entry name" value="SMP-30/CGR1_Lactonase"/>
</dbReference>
<dbReference type="NCBIfam" id="TIGR01409">
    <property type="entry name" value="TAT_signal_seq"/>
    <property type="match status" value="1"/>
</dbReference>
<organism evidence="4 5">
    <name type="scientific">Ellagibacter isourolithinifaciens</name>
    <dbReference type="NCBI Taxonomy" id="2137581"/>
    <lineage>
        <taxon>Bacteria</taxon>
        <taxon>Bacillati</taxon>
        <taxon>Actinomycetota</taxon>
        <taxon>Coriobacteriia</taxon>
        <taxon>Eggerthellales</taxon>
        <taxon>Eggerthellaceae</taxon>
        <taxon>Ellagibacter</taxon>
    </lineage>
</organism>
<dbReference type="InterPro" id="IPR011042">
    <property type="entry name" value="6-blade_b-propeller_TolB-like"/>
</dbReference>
<name>A0A6N6NJB4_9ACTN</name>
<feature type="domain" description="SMP-30/Gluconolactonase/LRE-like region" evidence="3">
    <location>
        <begin position="98"/>
        <end position="315"/>
    </location>
</feature>
<evidence type="ECO:0000256" key="1">
    <source>
        <dbReference type="ARBA" id="ARBA00008853"/>
    </source>
</evidence>
<sequence length="353" mass="38232">MLMIARRKGSEEMTSTNLNRRDFFKGVALTGGVAAAGVLIGCSEAAPAETKQNETRSEFAQAAPVSYADDYLVDPKTEWEKVCNVPESGLIEGMNFQGDVLWFIDVAKSKIQKVVNGEAVDVYVDGEHNAMPNGAKFIDDHTLLITDRAQGLCTFDINTNEYKVLRSDYNGVKFLGLNDLVLDGQGGAYFTDPGQSDYLSKDGAVYYVNYKDGDFAVEQFATGFAYPNGITISPDGNFLYVAEFNTNSIIVVPSKLYKEAKDTPYVLARLVGGHGPDGVLTDASGIVYGAHLHAGEVVAVDAKGWPVATIRLPENAGVLVSNLTIHDGYLYVCEFSQGNIWRIAINAEPNPIA</sequence>
<evidence type="ECO:0000313" key="5">
    <source>
        <dbReference type="Proteomes" id="UP000468668"/>
    </source>
</evidence>
<dbReference type="Proteomes" id="UP000468668">
    <property type="component" value="Unassembled WGS sequence"/>
</dbReference>
<evidence type="ECO:0000313" key="4">
    <source>
        <dbReference type="EMBL" id="KAB1636031.1"/>
    </source>
</evidence>
<dbReference type="GO" id="GO:0016787">
    <property type="term" value="F:hydrolase activity"/>
    <property type="evidence" value="ECO:0007669"/>
    <property type="project" value="UniProtKB-KW"/>
</dbReference>
<accession>A0A6N6NJB4</accession>
<comment type="similarity">
    <text evidence="1">Belongs to the SMP-30/CGR1 family.</text>
</comment>
<dbReference type="Gene3D" id="2.120.10.30">
    <property type="entry name" value="TolB, C-terminal domain"/>
    <property type="match status" value="1"/>
</dbReference>
<dbReference type="AlphaFoldDB" id="A0A6N6NJB4"/>